<proteinExistence type="predicted"/>
<comment type="caution">
    <text evidence="1">The sequence shown here is derived from an EMBL/GenBank/DDBJ whole genome shotgun (WGS) entry which is preliminary data.</text>
</comment>
<reference evidence="1 2" key="1">
    <citation type="journal article" date="2020" name="Cell">
        <title>Large-Scale Comparative Analyses of Tick Genomes Elucidate Their Genetic Diversity and Vector Capacities.</title>
        <authorList>
            <consortium name="Tick Genome and Microbiome Consortium (TIGMIC)"/>
            <person name="Jia N."/>
            <person name="Wang J."/>
            <person name="Shi W."/>
            <person name="Du L."/>
            <person name="Sun Y."/>
            <person name="Zhan W."/>
            <person name="Jiang J.F."/>
            <person name="Wang Q."/>
            <person name="Zhang B."/>
            <person name="Ji P."/>
            <person name="Bell-Sakyi L."/>
            <person name="Cui X.M."/>
            <person name="Yuan T.T."/>
            <person name="Jiang B.G."/>
            <person name="Yang W.F."/>
            <person name="Lam T.T."/>
            <person name="Chang Q.C."/>
            <person name="Ding S.J."/>
            <person name="Wang X.J."/>
            <person name="Zhu J.G."/>
            <person name="Ruan X.D."/>
            <person name="Zhao L."/>
            <person name="Wei J.T."/>
            <person name="Ye R.Z."/>
            <person name="Que T.C."/>
            <person name="Du C.H."/>
            <person name="Zhou Y.H."/>
            <person name="Cheng J.X."/>
            <person name="Dai P.F."/>
            <person name="Guo W.B."/>
            <person name="Han X.H."/>
            <person name="Huang E.J."/>
            <person name="Li L.F."/>
            <person name="Wei W."/>
            <person name="Gao Y.C."/>
            <person name="Liu J.Z."/>
            <person name="Shao H.Z."/>
            <person name="Wang X."/>
            <person name="Wang C.C."/>
            <person name="Yang T.C."/>
            <person name="Huo Q.B."/>
            <person name="Li W."/>
            <person name="Chen H.Y."/>
            <person name="Chen S.E."/>
            <person name="Zhou L.G."/>
            <person name="Ni X.B."/>
            <person name="Tian J.H."/>
            <person name="Sheng Y."/>
            <person name="Liu T."/>
            <person name="Pan Y.S."/>
            <person name="Xia L.Y."/>
            <person name="Li J."/>
            <person name="Zhao F."/>
            <person name="Cao W.C."/>
        </authorList>
    </citation>
    <scope>NUCLEOTIDE SEQUENCE [LARGE SCALE GENOMIC DNA]</scope>
    <source>
        <strain evidence="1">Iper-2018</strain>
    </source>
</reference>
<evidence type="ECO:0000313" key="1">
    <source>
        <dbReference type="EMBL" id="KAG0432791.1"/>
    </source>
</evidence>
<keyword evidence="2" id="KW-1185">Reference proteome</keyword>
<sequence length="222" mass="24844">MDIDRVNSHEWQTVGTAPRQPHTTTIIVKLSDDINLGSVDTHMLGADVLHAAGLNTIERKDTHIKVRTIQNLLAIDTYRPSAETKLLALKTVHIQGKQHEIRRYKANDPANARGVVHGIPATLSEEEIRNTLEVEHAKLLHLRRIGTSNTILVTVKGPTATALRLYEPRRHKTAPLPAAKHPLHDLLCDRTPRRRLPKQNSIHHMPQLQQTVPRGSNSCNSS</sequence>
<dbReference type="EMBL" id="JABSTQ010009116">
    <property type="protein sequence ID" value="KAG0432791.1"/>
    <property type="molecule type" value="Genomic_DNA"/>
</dbReference>
<gene>
    <name evidence="1" type="ORF">HPB47_020508</name>
</gene>
<evidence type="ECO:0000313" key="2">
    <source>
        <dbReference type="Proteomes" id="UP000805193"/>
    </source>
</evidence>
<dbReference type="Proteomes" id="UP000805193">
    <property type="component" value="Unassembled WGS sequence"/>
</dbReference>
<organism evidence="1 2">
    <name type="scientific">Ixodes persulcatus</name>
    <name type="common">Taiga tick</name>
    <dbReference type="NCBI Taxonomy" id="34615"/>
    <lineage>
        <taxon>Eukaryota</taxon>
        <taxon>Metazoa</taxon>
        <taxon>Ecdysozoa</taxon>
        <taxon>Arthropoda</taxon>
        <taxon>Chelicerata</taxon>
        <taxon>Arachnida</taxon>
        <taxon>Acari</taxon>
        <taxon>Parasitiformes</taxon>
        <taxon>Ixodida</taxon>
        <taxon>Ixodoidea</taxon>
        <taxon>Ixodidae</taxon>
        <taxon>Ixodinae</taxon>
        <taxon>Ixodes</taxon>
    </lineage>
</organism>
<name>A0AC60QII0_IXOPE</name>
<protein>
    <submittedName>
        <fullName evidence="1">Uncharacterized protein</fullName>
    </submittedName>
</protein>
<accession>A0AC60QII0</accession>